<evidence type="ECO:0000313" key="14">
    <source>
        <dbReference type="Proteomes" id="UP001195483"/>
    </source>
</evidence>
<evidence type="ECO:0000256" key="9">
    <source>
        <dbReference type="PIRSR" id="PIRSR601805-1"/>
    </source>
</evidence>
<dbReference type="GO" id="GO:0005634">
    <property type="term" value="C:nucleus"/>
    <property type="evidence" value="ECO:0007669"/>
    <property type="project" value="UniProtKB-SubCell"/>
</dbReference>
<dbReference type="PANTHER" id="PTHR45769:SF3">
    <property type="entry name" value="ADENOSINE KINASE"/>
    <property type="match status" value="1"/>
</dbReference>
<evidence type="ECO:0000313" key="13">
    <source>
        <dbReference type="EMBL" id="KAK3586098.1"/>
    </source>
</evidence>
<dbReference type="GO" id="GO:0044209">
    <property type="term" value="P:AMP salvage"/>
    <property type="evidence" value="ECO:0007669"/>
    <property type="project" value="UniProtKB-UniRule"/>
</dbReference>
<keyword evidence="10" id="KW-0539">Nucleus</keyword>
<evidence type="ECO:0000256" key="10">
    <source>
        <dbReference type="RuleBase" id="RU368116"/>
    </source>
</evidence>
<comment type="function">
    <text evidence="10">ATP dependent phosphorylation of adenosine and other related nucleoside analogs to monophosphate derivatives.</text>
</comment>
<comment type="pathway">
    <text evidence="1 10">Purine metabolism; AMP biosynthesis via salvage pathway; AMP from adenosine: step 1/1.</text>
</comment>
<dbReference type="PRINTS" id="PR00989">
    <property type="entry name" value="ADENOKINASE"/>
</dbReference>
<dbReference type="Proteomes" id="UP001195483">
    <property type="component" value="Unassembled WGS sequence"/>
</dbReference>
<dbReference type="AlphaFoldDB" id="A0AAE0S6E4"/>
<evidence type="ECO:0000256" key="1">
    <source>
        <dbReference type="ARBA" id="ARBA00004801"/>
    </source>
</evidence>
<comment type="subunit">
    <text evidence="10">Monomer.</text>
</comment>
<dbReference type="EC" id="2.7.1.20" evidence="3 10"/>
<evidence type="ECO:0000256" key="4">
    <source>
        <dbReference type="ARBA" id="ARBA00022679"/>
    </source>
</evidence>
<evidence type="ECO:0000256" key="3">
    <source>
        <dbReference type="ARBA" id="ARBA00012119"/>
    </source>
</evidence>
<evidence type="ECO:0000256" key="7">
    <source>
        <dbReference type="ARBA" id="ARBA00022777"/>
    </source>
</evidence>
<dbReference type="GO" id="GO:0004001">
    <property type="term" value="F:adenosine kinase activity"/>
    <property type="evidence" value="ECO:0007669"/>
    <property type="project" value="UniProtKB-UniRule"/>
</dbReference>
<comment type="similarity">
    <text evidence="2 10">Belongs to the carbohydrate kinase PfkB family.</text>
</comment>
<keyword evidence="10" id="KW-0460">Magnesium</keyword>
<feature type="compositionally biased region" description="Basic and acidic residues" evidence="11">
    <location>
        <begin position="1"/>
        <end position="10"/>
    </location>
</feature>
<dbReference type="InterPro" id="IPR011611">
    <property type="entry name" value="PfkB_dom"/>
</dbReference>
<dbReference type="GO" id="GO:0006144">
    <property type="term" value="P:purine nucleobase metabolic process"/>
    <property type="evidence" value="ECO:0007669"/>
    <property type="project" value="TreeGrafter"/>
</dbReference>
<feature type="domain" description="Carbohydrate kinase PfkB" evidence="12">
    <location>
        <begin position="57"/>
        <end position="366"/>
    </location>
</feature>
<dbReference type="Gene3D" id="3.30.1110.10">
    <property type="match status" value="1"/>
</dbReference>
<dbReference type="InterPro" id="IPR001805">
    <property type="entry name" value="Adenokinase"/>
</dbReference>
<sequence length="375" mass="41776">MRHMMAHPDRTNVSVNGDGDASDRKKIKLDNCREGILLGYGNPLLDIQVNGTEEFLKKYDLKPNNAILAEEKHKPMFKDMVDTFKDVEYIPGGATLNAIKVAQWIIGIPKATTFFGCISKDKFGKILEEKAMEAGVNVKYQYTDKEGTGTCGVVVTADNRSLCASLGAANCFTEDHLDDPENWKLVEKAEFFYIAGFPLTVCPPAILRIAKHACENNKVFCMNLSAPFLCQFYKEPMLQVLPYVDILFGNESEAEAFAKENNFNTTDRKEIAQKITEWKKENKSRKRTVVITQGEDPTIVTADGKVEEYPVVPINQKDIVDCNGAGDAFVGGFLAQLVARKNIAECIRCGHYAANVIIKRSGCTFPEKPSFVPYE</sequence>
<keyword evidence="8 10" id="KW-0067">ATP-binding</keyword>
<reference evidence="13" key="2">
    <citation type="journal article" date="2021" name="Genome Biol. Evol.">
        <title>Developing a high-quality reference genome for a parasitic bivalve with doubly uniparental inheritance (Bivalvia: Unionida).</title>
        <authorList>
            <person name="Smith C.H."/>
        </authorList>
    </citation>
    <scope>NUCLEOTIDE SEQUENCE</scope>
    <source>
        <strain evidence="13">CHS0354</strain>
        <tissue evidence="13">Mantle</tissue>
    </source>
</reference>
<dbReference type="Gene3D" id="3.40.1190.20">
    <property type="match status" value="1"/>
</dbReference>
<accession>A0AAE0S6E4</accession>
<dbReference type="GO" id="GO:0005829">
    <property type="term" value="C:cytosol"/>
    <property type="evidence" value="ECO:0007669"/>
    <property type="project" value="TreeGrafter"/>
</dbReference>
<proteinExistence type="inferred from homology"/>
<keyword evidence="14" id="KW-1185">Reference proteome</keyword>
<dbReference type="PANTHER" id="PTHR45769">
    <property type="entry name" value="ADENOSINE KINASE"/>
    <property type="match status" value="1"/>
</dbReference>
<organism evidence="13 14">
    <name type="scientific">Potamilus streckersoni</name>
    <dbReference type="NCBI Taxonomy" id="2493646"/>
    <lineage>
        <taxon>Eukaryota</taxon>
        <taxon>Metazoa</taxon>
        <taxon>Spiralia</taxon>
        <taxon>Lophotrochozoa</taxon>
        <taxon>Mollusca</taxon>
        <taxon>Bivalvia</taxon>
        <taxon>Autobranchia</taxon>
        <taxon>Heteroconchia</taxon>
        <taxon>Palaeoheterodonta</taxon>
        <taxon>Unionida</taxon>
        <taxon>Unionoidea</taxon>
        <taxon>Unionidae</taxon>
        <taxon>Ambleminae</taxon>
        <taxon>Lampsilini</taxon>
        <taxon>Potamilus</taxon>
    </lineage>
</organism>
<dbReference type="Pfam" id="PF00294">
    <property type="entry name" value="PfkB"/>
    <property type="match status" value="1"/>
</dbReference>
<evidence type="ECO:0000256" key="8">
    <source>
        <dbReference type="ARBA" id="ARBA00022840"/>
    </source>
</evidence>
<comment type="cofactor">
    <cofactor evidence="10">
        <name>Mg(2+)</name>
        <dbReference type="ChEBI" id="CHEBI:18420"/>
    </cofactor>
    <text evidence="10">Binds 3 Mg(2+) ions per subunit.</text>
</comment>
<dbReference type="CDD" id="cd01168">
    <property type="entry name" value="adenosine_kinase"/>
    <property type="match status" value="1"/>
</dbReference>
<dbReference type="GO" id="GO:0005524">
    <property type="term" value="F:ATP binding"/>
    <property type="evidence" value="ECO:0007669"/>
    <property type="project" value="UniProtKB-UniRule"/>
</dbReference>
<comment type="subcellular location">
    <subcellularLocation>
        <location evidence="10">Nucleus</location>
    </subcellularLocation>
</comment>
<feature type="active site" description="Proton acceptor" evidence="9">
    <location>
        <position position="327"/>
    </location>
</feature>
<feature type="region of interest" description="Disordered" evidence="11">
    <location>
        <begin position="1"/>
        <end position="21"/>
    </location>
</feature>
<evidence type="ECO:0000259" key="12">
    <source>
        <dbReference type="Pfam" id="PF00294"/>
    </source>
</evidence>
<comment type="catalytic activity">
    <reaction evidence="10">
        <text>adenosine + ATP = AMP + ADP + H(+)</text>
        <dbReference type="Rhea" id="RHEA:20824"/>
        <dbReference type="ChEBI" id="CHEBI:15378"/>
        <dbReference type="ChEBI" id="CHEBI:16335"/>
        <dbReference type="ChEBI" id="CHEBI:30616"/>
        <dbReference type="ChEBI" id="CHEBI:456215"/>
        <dbReference type="ChEBI" id="CHEBI:456216"/>
        <dbReference type="EC" id="2.7.1.20"/>
    </reaction>
</comment>
<evidence type="ECO:0000256" key="5">
    <source>
        <dbReference type="ARBA" id="ARBA00022726"/>
    </source>
</evidence>
<gene>
    <name evidence="13" type="ORF">CHS0354_033217</name>
</gene>
<dbReference type="SUPFAM" id="SSF53613">
    <property type="entry name" value="Ribokinase-like"/>
    <property type="match status" value="1"/>
</dbReference>
<evidence type="ECO:0000256" key="11">
    <source>
        <dbReference type="SAM" id="MobiDB-lite"/>
    </source>
</evidence>
<evidence type="ECO:0000256" key="2">
    <source>
        <dbReference type="ARBA" id="ARBA00010688"/>
    </source>
</evidence>
<reference evidence="13" key="1">
    <citation type="journal article" date="2021" name="Genome Biol. Evol.">
        <title>A High-Quality Reference Genome for a Parasitic Bivalve with Doubly Uniparental Inheritance (Bivalvia: Unionida).</title>
        <authorList>
            <person name="Smith C.H."/>
        </authorList>
    </citation>
    <scope>NUCLEOTIDE SEQUENCE</scope>
    <source>
        <strain evidence="13">CHS0354</strain>
    </source>
</reference>
<name>A0AAE0S6E4_9BIVA</name>
<protein>
    <recommendedName>
        <fullName evidence="3 10">Adenosine kinase</fullName>
        <shortName evidence="10">AK</shortName>
        <ecNumber evidence="3 10">2.7.1.20</ecNumber>
    </recommendedName>
    <alternativeName>
        <fullName evidence="10">Adenosine 5'-phosphotransferase</fullName>
    </alternativeName>
</protein>
<dbReference type="InterPro" id="IPR029056">
    <property type="entry name" value="Ribokinase-like"/>
</dbReference>
<dbReference type="GO" id="GO:0006166">
    <property type="term" value="P:purine ribonucleoside salvage"/>
    <property type="evidence" value="ECO:0007669"/>
    <property type="project" value="UniProtKB-KW"/>
</dbReference>
<keyword evidence="6 10" id="KW-0547">Nucleotide-binding</keyword>
<evidence type="ECO:0000256" key="6">
    <source>
        <dbReference type="ARBA" id="ARBA00022741"/>
    </source>
</evidence>
<keyword evidence="7 10" id="KW-0418">Kinase</keyword>
<keyword evidence="5 10" id="KW-0660">Purine salvage</keyword>
<comment type="caution">
    <text evidence="13">The sequence shown here is derived from an EMBL/GenBank/DDBJ whole genome shotgun (WGS) entry which is preliminary data.</text>
</comment>
<dbReference type="EMBL" id="JAEAOA010001951">
    <property type="protein sequence ID" value="KAK3586098.1"/>
    <property type="molecule type" value="Genomic_DNA"/>
</dbReference>
<dbReference type="FunFam" id="3.40.1190.20:FF:000006">
    <property type="entry name" value="Adenosine kinase 2"/>
    <property type="match status" value="1"/>
</dbReference>
<keyword evidence="4 10" id="KW-0808">Transferase</keyword>
<reference evidence="13" key="3">
    <citation type="submission" date="2023-05" db="EMBL/GenBank/DDBJ databases">
        <authorList>
            <person name="Smith C.H."/>
        </authorList>
    </citation>
    <scope>NUCLEOTIDE SEQUENCE</scope>
    <source>
        <strain evidence="13">CHS0354</strain>
        <tissue evidence="13">Mantle</tissue>
    </source>
</reference>